<comment type="caution">
    <text evidence="2">The sequence shown here is derived from an EMBL/GenBank/DDBJ whole genome shotgun (WGS) entry which is preliminary data.</text>
</comment>
<name>A0A972SR10_9BURK</name>
<proteinExistence type="predicted"/>
<reference evidence="2 3" key="1">
    <citation type="submission" date="2019-11" db="EMBL/GenBank/DDBJ databases">
        <title>Metabolism of dissolved organic matter in forest soils.</title>
        <authorList>
            <person name="Cyle K.T."/>
            <person name="Wilhelm R.C."/>
            <person name="Martinez C.E."/>
        </authorList>
    </citation>
    <scope>NUCLEOTIDE SEQUENCE [LARGE SCALE GENOMIC DNA]</scope>
    <source>
        <strain evidence="2 3">5N</strain>
    </source>
</reference>
<gene>
    <name evidence="2" type="ORF">GNZ13_38865</name>
</gene>
<accession>A0A972SR10</accession>
<organism evidence="2 3">
    <name type="scientific">Paraburkholderia elongata</name>
    <dbReference type="NCBI Taxonomy" id="2675747"/>
    <lineage>
        <taxon>Bacteria</taxon>
        <taxon>Pseudomonadati</taxon>
        <taxon>Pseudomonadota</taxon>
        <taxon>Betaproteobacteria</taxon>
        <taxon>Burkholderiales</taxon>
        <taxon>Burkholderiaceae</taxon>
        <taxon>Paraburkholderia</taxon>
    </lineage>
</organism>
<dbReference type="RefSeq" id="WP_172175117.1">
    <property type="nucleotide sequence ID" value="NZ_WOEZ01000217.1"/>
</dbReference>
<dbReference type="Proteomes" id="UP000655523">
    <property type="component" value="Unassembled WGS sequence"/>
</dbReference>
<dbReference type="SUPFAM" id="SSF103473">
    <property type="entry name" value="MFS general substrate transporter"/>
    <property type="match status" value="1"/>
</dbReference>
<keyword evidence="1" id="KW-1133">Transmembrane helix</keyword>
<keyword evidence="1" id="KW-0472">Membrane</keyword>
<evidence type="ECO:0000313" key="2">
    <source>
        <dbReference type="EMBL" id="NPT60360.1"/>
    </source>
</evidence>
<keyword evidence="1" id="KW-0812">Transmembrane</keyword>
<dbReference type="EMBL" id="WOEZ01000217">
    <property type="protein sequence ID" value="NPT60360.1"/>
    <property type="molecule type" value="Genomic_DNA"/>
</dbReference>
<feature type="transmembrane region" description="Helical" evidence="1">
    <location>
        <begin position="59"/>
        <end position="77"/>
    </location>
</feature>
<dbReference type="InterPro" id="IPR036259">
    <property type="entry name" value="MFS_trans_sf"/>
</dbReference>
<protein>
    <recommendedName>
        <fullName evidence="4">Major facilitator superfamily (MFS) profile domain-containing protein</fullName>
    </recommendedName>
</protein>
<evidence type="ECO:0000256" key="1">
    <source>
        <dbReference type="SAM" id="Phobius"/>
    </source>
</evidence>
<evidence type="ECO:0008006" key="4">
    <source>
        <dbReference type="Google" id="ProtNLM"/>
    </source>
</evidence>
<keyword evidence="3" id="KW-1185">Reference proteome</keyword>
<evidence type="ECO:0000313" key="3">
    <source>
        <dbReference type="Proteomes" id="UP000655523"/>
    </source>
</evidence>
<dbReference type="AlphaFoldDB" id="A0A972SR10"/>
<sequence length="86" mass="8646">MTIFACMPVFCAIPTTYLSGSAAAGGTAVINSLALPGGFVSPAIMGWAKTTTGSFTSGLYMMAALLVAGGLAVLLGMPARTLQETR</sequence>